<evidence type="ECO:0000313" key="11">
    <source>
        <dbReference type="Proteomes" id="UP000830375"/>
    </source>
</evidence>
<evidence type="ECO:0000256" key="6">
    <source>
        <dbReference type="ARBA" id="ARBA00023170"/>
    </source>
</evidence>
<evidence type="ECO:0000259" key="9">
    <source>
        <dbReference type="PROSITE" id="PS50262"/>
    </source>
</evidence>
<dbReference type="InterPro" id="IPR017452">
    <property type="entry name" value="GPCR_Rhodpsn_7TM"/>
</dbReference>
<gene>
    <name evidence="10" type="ORF">H4Q32_029816</name>
</gene>
<evidence type="ECO:0000313" key="10">
    <source>
        <dbReference type="EMBL" id="KAI2656607.1"/>
    </source>
</evidence>
<feature type="transmembrane region" description="Helical" evidence="8">
    <location>
        <begin position="116"/>
        <end position="143"/>
    </location>
</feature>
<keyword evidence="7" id="KW-0807">Transducer</keyword>
<feature type="transmembrane region" description="Helical" evidence="8">
    <location>
        <begin position="57"/>
        <end position="78"/>
    </location>
</feature>
<dbReference type="EMBL" id="JACTAM010000015">
    <property type="protein sequence ID" value="KAI2656607.1"/>
    <property type="molecule type" value="Genomic_DNA"/>
</dbReference>
<evidence type="ECO:0000256" key="1">
    <source>
        <dbReference type="ARBA" id="ARBA00004141"/>
    </source>
</evidence>
<name>A0ABQ8M326_LABRO</name>
<protein>
    <submittedName>
        <fullName evidence="10">C-C chemokine receptor type 2</fullName>
    </submittedName>
</protein>
<feature type="transmembrane region" description="Helical" evidence="8">
    <location>
        <begin position="155"/>
        <end position="177"/>
    </location>
</feature>
<evidence type="ECO:0000256" key="2">
    <source>
        <dbReference type="ARBA" id="ARBA00022692"/>
    </source>
</evidence>
<sequence>MVANNPLDLHYIISSTKGAVDDEPDTETTSYYYDGYYFDALLFPCLYEDHGASVLPILYYFYFVVGFLGNMLVVWVVCMGVKLRNMTDVCLLNLALADLLLVSSLPFLAHHARDQWIFGIVMCTVVLSVSHIGFYSVIFFIILSVDQYIAIVRDVLARTYGISASAVIWIIAFSTLFPEN</sequence>
<dbReference type="Proteomes" id="UP000830375">
    <property type="component" value="Unassembled WGS sequence"/>
</dbReference>
<keyword evidence="11" id="KW-1185">Reference proteome</keyword>
<dbReference type="PANTHER" id="PTHR10489">
    <property type="entry name" value="CELL ADHESION MOLECULE"/>
    <property type="match status" value="1"/>
</dbReference>
<keyword evidence="2 8" id="KW-0812">Transmembrane</keyword>
<evidence type="ECO:0000256" key="5">
    <source>
        <dbReference type="ARBA" id="ARBA00023136"/>
    </source>
</evidence>
<comment type="subcellular location">
    <subcellularLocation>
        <location evidence="1">Membrane</location>
        <topology evidence="1">Multi-pass membrane protein</topology>
    </subcellularLocation>
</comment>
<dbReference type="SUPFAM" id="SSF81321">
    <property type="entry name" value="Family A G protein-coupled receptor-like"/>
    <property type="match status" value="1"/>
</dbReference>
<evidence type="ECO:0000256" key="7">
    <source>
        <dbReference type="ARBA" id="ARBA00023224"/>
    </source>
</evidence>
<evidence type="ECO:0000256" key="3">
    <source>
        <dbReference type="ARBA" id="ARBA00022989"/>
    </source>
</evidence>
<feature type="domain" description="G-protein coupled receptors family 1 profile" evidence="9">
    <location>
        <begin position="69"/>
        <end position="180"/>
    </location>
</feature>
<proteinExistence type="predicted"/>
<accession>A0ABQ8M326</accession>
<keyword evidence="4" id="KW-0297">G-protein coupled receptor</keyword>
<dbReference type="InterPro" id="IPR050119">
    <property type="entry name" value="CCR1-9-like"/>
</dbReference>
<dbReference type="PANTHER" id="PTHR10489:SF627">
    <property type="entry name" value="C-C CHEMOKINE RECEPTOR TYPE 8"/>
    <property type="match status" value="1"/>
</dbReference>
<evidence type="ECO:0000256" key="4">
    <source>
        <dbReference type="ARBA" id="ARBA00023040"/>
    </source>
</evidence>
<evidence type="ECO:0000256" key="8">
    <source>
        <dbReference type="SAM" id="Phobius"/>
    </source>
</evidence>
<dbReference type="PRINTS" id="PR00237">
    <property type="entry name" value="GPCRRHODOPSN"/>
</dbReference>
<reference evidence="10 11" key="1">
    <citation type="submission" date="2022-01" db="EMBL/GenBank/DDBJ databases">
        <title>A high-quality chromosome-level genome assembly of rohu carp, Labeo rohita.</title>
        <authorList>
            <person name="Arick M.A. II"/>
            <person name="Hsu C.-Y."/>
            <person name="Magbanua Z."/>
            <person name="Pechanova O."/>
            <person name="Grover C."/>
            <person name="Miller E."/>
            <person name="Thrash A."/>
            <person name="Ezzel L."/>
            <person name="Alam S."/>
            <person name="Benzie J."/>
            <person name="Hamilton M."/>
            <person name="Karsi A."/>
            <person name="Lawrence M.L."/>
            <person name="Peterson D.G."/>
        </authorList>
    </citation>
    <scope>NUCLEOTIDE SEQUENCE [LARGE SCALE GENOMIC DNA]</scope>
    <source>
        <strain evidence="11">BAU-BD-2019</strain>
        <tissue evidence="10">Blood</tissue>
    </source>
</reference>
<dbReference type="PROSITE" id="PS50262">
    <property type="entry name" value="G_PROTEIN_RECEP_F1_2"/>
    <property type="match status" value="1"/>
</dbReference>
<keyword evidence="6 10" id="KW-0675">Receptor</keyword>
<feature type="transmembrane region" description="Helical" evidence="8">
    <location>
        <begin position="90"/>
        <end position="110"/>
    </location>
</feature>
<organism evidence="10 11">
    <name type="scientific">Labeo rohita</name>
    <name type="common">Indian major carp</name>
    <name type="synonym">Cyprinus rohita</name>
    <dbReference type="NCBI Taxonomy" id="84645"/>
    <lineage>
        <taxon>Eukaryota</taxon>
        <taxon>Metazoa</taxon>
        <taxon>Chordata</taxon>
        <taxon>Craniata</taxon>
        <taxon>Vertebrata</taxon>
        <taxon>Euteleostomi</taxon>
        <taxon>Actinopterygii</taxon>
        <taxon>Neopterygii</taxon>
        <taxon>Teleostei</taxon>
        <taxon>Ostariophysi</taxon>
        <taxon>Cypriniformes</taxon>
        <taxon>Cyprinidae</taxon>
        <taxon>Labeoninae</taxon>
        <taxon>Labeonini</taxon>
        <taxon>Labeo</taxon>
    </lineage>
</organism>
<keyword evidence="5 8" id="KW-0472">Membrane</keyword>
<dbReference type="Gene3D" id="1.20.1070.10">
    <property type="entry name" value="Rhodopsin 7-helix transmembrane proteins"/>
    <property type="match status" value="1"/>
</dbReference>
<keyword evidence="3 8" id="KW-1133">Transmembrane helix</keyword>
<dbReference type="Pfam" id="PF00001">
    <property type="entry name" value="7tm_1"/>
    <property type="match status" value="1"/>
</dbReference>
<comment type="caution">
    <text evidence="10">The sequence shown here is derived from an EMBL/GenBank/DDBJ whole genome shotgun (WGS) entry which is preliminary data.</text>
</comment>
<dbReference type="InterPro" id="IPR000276">
    <property type="entry name" value="GPCR_Rhodpsn"/>
</dbReference>